<keyword evidence="3" id="KW-1185">Reference proteome</keyword>
<evidence type="ECO:0000313" key="3">
    <source>
        <dbReference type="Proteomes" id="UP001606305"/>
    </source>
</evidence>
<accession>A0ABW7GDL9</accession>
<feature type="domain" description="Tc3 transposase DNA binding" evidence="1">
    <location>
        <begin position="4"/>
        <end position="40"/>
    </location>
</feature>
<feature type="non-terminal residue" evidence="2">
    <location>
        <position position="1"/>
    </location>
</feature>
<dbReference type="Gene3D" id="1.10.10.60">
    <property type="entry name" value="Homeodomain-like"/>
    <property type="match status" value="1"/>
</dbReference>
<dbReference type="RefSeq" id="WP_394492389.1">
    <property type="nucleotide sequence ID" value="NZ_JBIGIA010000080.1"/>
</dbReference>
<dbReference type="InterPro" id="IPR009057">
    <property type="entry name" value="Homeodomain-like_sf"/>
</dbReference>
<dbReference type="InterPro" id="IPR025898">
    <property type="entry name" value="Tc3_transposase_DNA-bd_dom"/>
</dbReference>
<dbReference type="Pfam" id="PF11427">
    <property type="entry name" value="HTH_Tnp_Tc3_1"/>
    <property type="match status" value="1"/>
</dbReference>
<proteinExistence type="predicted"/>
<comment type="caution">
    <text evidence="2">The sequence shown here is derived from an EMBL/GenBank/DDBJ whole genome shotgun (WGS) entry which is preliminary data.</text>
</comment>
<protein>
    <submittedName>
        <fullName evidence="2">Helix-turn-helix domain-containing protein</fullName>
    </submittedName>
</protein>
<organism evidence="2 3">
    <name type="scientific">Pelomonas nitida</name>
    <dbReference type="NCBI Taxonomy" id="3299027"/>
    <lineage>
        <taxon>Bacteria</taxon>
        <taxon>Pseudomonadati</taxon>
        <taxon>Pseudomonadota</taxon>
        <taxon>Betaproteobacteria</taxon>
        <taxon>Burkholderiales</taxon>
        <taxon>Sphaerotilaceae</taxon>
        <taxon>Roseateles</taxon>
    </lineage>
</organism>
<evidence type="ECO:0000313" key="2">
    <source>
        <dbReference type="EMBL" id="MFG6459926.1"/>
    </source>
</evidence>
<dbReference type="Proteomes" id="UP001606305">
    <property type="component" value="Unassembled WGS sequence"/>
</dbReference>
<name>A0ABW7GDL9_9BURK</name>
<dbReference type="SUPFAM" id="SSF46689">
    <property type="entry name" value="Homeodomain-like"/>
    <property type="match status" value="1"/>
</dbReference>
<evidence type="ECO:0000259" key="1">
    <source>
        <dbReference type="Pfam" id="PF11427"/>
    </source>
</evidence>
<dbReference type="EMBL" id="JBIGIA010000080">
    <property type="protein sequence ID" value="MFG6459926.1"/>
    <property type="molecule type" value="Genomic_DNA"/>
</dbReference>
<reference evidence="2 3" key="1">
    <citation type="submission" date="2024-09" db="EMBL/GenBank/DDBJ databases">
        <title>Novel species of the genus Pelomonas and Roseateles isolated from streams.</title>
        <authorList>
            <person name="Lu H."/>
        </authorList>
    </citation>
    <scope>NUCLEOTIDE SEQUENCE [LARGE SCALE GENOMIC DNA]</scope>
    <source>
        <strain evidence="2 3">BYS96W</strain>
    </source>
</reference>
<sequence>MAMKGKIRAMHLREGKSISEIARRTSLSRNTIKKWLKEPAEAPEFDTKQPFRAFSASGSIWNQQLRRALVDFL</sequence>
<gene>
    <name evidence="2" type="ORF">ACG00X_24160</name>
</gene>